<evidence type="ECO:0000313" key="2">
    <source>
        <dbReference type="EMBL" id="SFE85371.1"/>
    </source>
</evidence>
<dbReference type="RefSeq" id="WP_139222803.1">
    <property type="nucleotide sequence ID" value="NZ_FONX01000006.1"/>
</dbReference>
<dbReference type="AlphaFoldDB" id="A0A1I2DYM6"/>
<evidence type="ECO:0000313" key="3">
    <source>
        <dbReference type="Proteomes" id="UP000199119"/>
    </source>
</evidence>
<proteinExistence type="predicted"/>
<dbReference type="Proteomes" id="UP000199119">
    <property type="component" value="Unassembled WGS sequence"/>
</dbReference>
<organism evidence="2 3">
    <name type="scientific">Paracidovorax wautersii</name>
    <dbReference type="NCBI Taxonomy" id="1177982"/>
    <lineage>
        <taxon>Bacteria</taxon>
        <taxon>Pseudomonadati</taxon>
        <taxon>Pseudomonadota</taxon>
        <taxon>Betaproteobacteria</taxon>
        <taxon>Burkholderiales</taxon>
        <taxon>Comamonadaceae</taxon>
        <taxon>Paracidovorax</taxon>
    </lineage>
</organism>
<reference evidence="3" key="1">
    <citation type="submission" date="2016-10" db="EMBL/GenBank/DDBJ databases">
        <authorList>
            <person name="Varghese N."/>
            <person name="Submissions S."/>
        </authorList>
    </citation>
    <scope>NUCLEOTIDE SEQUENCE [LARGE SCALE GENOMIC DNA]</scope>
    <source>
        <strain evidence="3">DSM 27981</strain>
    </source>
</reference>
<name>A0A1I2DYM6_9BURK</name>
<keyword evidence="3" id="KW-1185">Reference proteome</keyword>
<dbReference type="STRING" id="1177982.SAMN04489711_10688"/>
<evidence type="ECO:0000256" key="1">
    <source>
        <dbReference type="SAM" id="MobiDB-lite"/>
    </source>
</evidence>
<accession>A0A1I2DYM6</accession>
<feature type="region of interest" description="Disordered" evidence="1">
    <location>
        <begin position="40"/>
        <end position="59"/>
    </location>
</feature>
<dbReference type="EMBL" id="FONX01000006">
    <property type="protein sequence ID" value="SFE85371.1"/>
    <property type="molecule type" value="Genomic_DNA"/>
</dbReference>
<protein>
    <submittedName>
        <fullName evidence="2">Uncharacterized protein</fullName>
    </submittedName>
</protein>
<gene>
    <name evidence="2" type="ORF">SAMN04489711_10688</name>
</gene>
<sequence>MITNVMRAQRAVCVLLGGSGSRAAQLPAPRRIPMLFKPWSGTAAQAPRQDQAESATAQA</sequence>